<dbReference type="GO" id="GO:0008528">
    <property type="term" value="F:G protein-coupled peptide receptor activity"/>
    <property type="evidence" value="ECO:0007669"/>
    <property type="project" value="TreeGrafter"/>
</dbReference>
<dbReference type="SMART" id="SM00008">
    <property type="entry name" value="HormR"/>
    <property type="match status" value="1"/>
</dbReference>
<evidence type="ECO:0000256" key="9">
    <source>
        <dbReference type="ARBA" id="ARBA00023180"/>
    </source>
</evidence>
<dbReference type="CDD" id="cd15041">
    <property type="entry name" value="7tmB1_hormone_R"/>
    <property type="match status" value="1"/>
</dbReference>
<feature type="transmembrane region" description="Helical" evidence="12">
    <location>
        <begin position="355"/>
        <end position="374"/>
    </location>
</feature>
<feature type="transmembrane region" description="Helical" evidence="12">
    <location>
        <begin position="407"/>
        <end position="428"/>
    </location>
</feature>
<dbReference type="Pfam" id="PF02793">
    <property type="entry name" value="HRM"/>
    <property type="match status" value="1"/>
</dbReference>
<evidence type="ECO:0008006" key="16">
    <source>
        <dbReference type="Google" id="ProtNLM"/>
    </source>
</evidence>
<dbReference type="EMBL" id="JH818900">
    <property type="protein sequence ID" value="EKC19772.1"/>
    <property type="molecule type" value="Genomic_DNA"/>
</dbReference>
<evidence type="ECO:0000256" key="1">
    <source>
        <dbReference type="ARBA" id="ARBA00004651"/>
    </source>
</evidence>
<proteinExistence type="inferred from homology"/>
<evidence type="ECO:0000256" key="11">
    <source>
        <dbReference type="SAM" id="MobiDB-lite"/>
    </source>
</evidence>
<comment type="similarity">
    <text evidence="2">Belongs to the G-protein coupled receptor 2 family.</text>
</comment>
<dbReference type="Pfam" id="PF00002">
    <property type="entry name" value="7tm_2"/>
    <property type="match status" value="1"/>
</dbReference>
<dbReference type="AlphaFoldDB" id="K1P7U5"/>
<dbReference type="PRINTS" id="PR00249">
    <property type="entry name" value="GPCRSECRETIN"/>
</dbReference>
<evidence type="ECO:0000256" key="7">
    <source>
        <dbReference type="ARBA" id="ARBA00023136"/>
    </source>
</evidence>
<dbReference type="InterPro" id="IPR050332">
    <property type="entry name" value="GPCR_2"/>
</dbReference>
<keyword evidence="10" id="KW-0807">Transducer</keyword>
<evidence type="ECO:0000256" key="5">
    <source>
        <dbReference type="ARBA" id="ARBA00022989"/>
    </source>
</evidence>
<feature type="compositionally biased region" description="Polar residues" evidence="11">
    <location>
        <begin position="570"/>
        <end position="579"/>
    </location>
</feature>
<feature type="domain" description="G-protein coupled receptors family 2 profile 1" evidence="13">
    <location>
        <begin position="147"/>
        <end position="221"/>
    </location>
</feature>
<dbReference type="InParanoid" id="K1P7U5"/>
<dbReference type="PANTHER" id="PTHR45620:SF42">
    <property type="entry name" value="G-PROTEIN COUPLED RECEPTOR SEB-2"/>
    <property type="match status" value="1"/>
</dbReference>
<dbReference type="PROSITE" id="PS50227">
    <property type="entry name" value="G_PROTEIN_RECEP_F2_3"/>
    <property type="match status" value="1"/>
</dbReference>
<dbReference type="GO" id="GO:0007166">
    <property type="term" value="P:cell surface receptor signaling pathway"/>
    <property type="evidence" value="ECO:0007669"/>
    <property type="project" value="InterPro"/>
</dbReference>
<keyword evidence="6" id="KW-0297">G-protein coupled receptor</keyword>
<sequence length="598" mass="68487">MSSLFVEFRDFFFTAVPSFAQHDLIKKWCNPKLIVENKVTTLISGQDNLSSNHAVFCRSQAGTYRTVQKFQLTSYAWCFHFIFYIKYRSIVNATGSTPSVLFIQDGRIRIIPSLDYTNRSARGNVCSYLSQDECHQWTSCCSAADDCCQRQFALPPEVNDTCGRIWDGWSCWDDVAPGTKNYVPCPLFMPFFSQSRSAVKTCKEDGQWVERTDYSHCVDKQASICFYEKGIETSLFLGLGFSITSILFLVPAVCIFIRYRTLSRQNRVRVHINFFMALIVQEVVSGLWDILITYDKIKSSEVFQTALMKNGPWCKLLSFLKIYFKGCTYTWMLCEGVFLHRLMSNAFSPPQSLHLIYFIGWGIPLVFSGTYAIIRKTLSDERQVSNIKLITKCWTFSYKATEWIFDAPNLMCLVANLIILGNILRILLTQMQSHPNEPGNFRRAVKATFILIPLFGIQLFVTLYRVPISVEGGLEYERFTIIVDHSQGVFVAIVFCYMNGEVISNIKKSWRRRLSNRYFRFPRRMTISTNQTMSSQADCDVAENDVVPVNFLNTSNIKRPDSREVELTESIGSNGNPAGTTREGRKVSFANYPPSHLT</sequence>
<dbReference type="PROSITE" id="PS00650">
    <property type="entry name" value="G_PROTEIN_RECEP_F2_2"/>
    <property type="match status" value="1"/>
</dbReference>
<keyword evidence="5 12" id="KW-1133">Transmembrane helix</keyword>
<dbReference type="HOGENOM" id="CLU_002753_4_2_1"/>
<comment type="subcellular location">
    <subcellularLocation>
        <location evidence="1">Cell membrane</location>
        <topology evidence="1">Multi-pass membrane protein</topology>
    </subcellularLocation>
</comment>
<evidence type="ECO:0000256" key="8">
    <source>
        <dbReference type="ARBA" id="ARBA00023170"/>
    </source>
</evidence>
<evidence type="ECO:0000256" key="4">
    <source>
        <dbReference type="ARBA" id="ARBA00022692"/>
    </source>
</evidence>
<dbReference type="PANTHER" id="PTHR45620">
    <property type="entry name" value="PDF RECEPTOR-LIKE PROTEIN-RELATED"/>
    <property type="match status" value="1"/>
</dbReference>
<evidence type="ECO:0000259" key="13">
    <source>
        <dbReference type="PROSITE" id="PS50227"/>
    </source>
</evidence>
<keyword evidence="7 12" id="KW-0472">Membrane</keyword>
<accession>K1P7U5</accession>
<dbReference type="InterPro" id="IPR000832">
    <property type="entry name" value="GPCR_2_secretin-like"/>
</dbReference>
<feature type="transmembrane region" description="Helical" evidence="12">
    <location>
        <begin position="235"/>
        <end position="259"/>
    </location>
</feature>
<evidence type="ECO:0000256" key="10">
    <source>
        <dbReference type="ARBA" id="ARBA00023224"/>
    </source>
</evidence>
<feature type="region of interest" description="Disordered" evidence="11">
    <location>
        <begin position="567"/>
        <end position="598"/>
    </location>
</feature>
<feature type="domain" description="G-protein coupled receptors family 2 profile 2" evidence="14">
    <location>
        <begin position="231"/>
        <end position="499"/>
    </location>
</feature>
<keyword evidence="8" id="KW-0675">Receptor</keyword>
<dbReference type="PROSITE" id="PS50261">
    <property type="entry name" value="G_PROTEIN_RECEP_F2_4"/>
    <property type="match status" value="1"/>
</dbReference>
<dbReference type="SUPFAM" id="SSF111418">
    <property type="entry name" value="Hormone receptor domain"/>
    <property type="match status" value="1"/>
</dbReference>
<dbReference type="InterPro" id="IPR017981">
    <property type="entry name" value="GPCR_2-like_7TM"/>
</dbReference>
<evidence type="ECO:0000256" key="3">
    <source>
        <dbReference type="ARBA" id="ARBA00022475"/>
    </source>
</evidence>
<evidence type="ECO:0000256" key="12">
    <source>
        <dbReference type="SAM" id="Phobius"/>
    </source>
</evidence>
<evidence type="ECO:0000313" key="15">
    <source>
        <dbReference type="EMBL" id="EKC19772.1"/>
    </source>
</evidence>
<evidence type="ECO:0000259" key="14">
    <source>
        <dbReference type="PROSITE" id="PS50261"/>
    </source>
</evidence>
<dbReference type="InterPro" id="IPR017983">
    <property type="entry name" value="GPCR_2_secretin-like_CS"/>
</dbReference>
<dbReference type="Gene3D" id="1.20.1070.10">
    <property type="entry name" value="Rhodopsin 7-helix transmembrane proteins"/>
    <property type="match status" value="1"/>
</dbReference>
<dbReference type="PROSITE" id="PS00649">
    <property type="entry name" value="G_PROTEIN_RECEP_F2_1"/>
    <property type="match status" value="1"/>
</dbReference>
<keyword evidence="9" id="KW-0325">Glycoprotein</keyword>
<name>K1P7U5_MAGGI</name>
<feature type="transmembrane region" description="Helical" evidence="12">
    <location>
        <begin position="322"/>
        <end position="343"/>
    </location>
</feature>
<keyword evidence="3" id="KW-1003">Cell membrane</keyword>
<evidence type="ECO:0000256" key="6">
    <source>
        <dbReference type="ARBA" id="ARBA00023040"/>
    </source>
</evidence>
<dbReference type="GO" id="GO:0005886">
    <property type="term" value="C:plasma membrane"/>
    <property type="evidence" value="ECO:0007669"/>
    <property type="project" value="UniProtKB-SubCell"/>
</dbReference>
<feature type="transmembrane region" description="Helical" evidence="12">
    <location>
        <begin position="488"/>
        <end position="506"/>
    </location>
</feature>
<dbReference type="Gene3D" id="4.10.1240.10">
    <property type="entry name" value="GPCR, family 2, extracellular hormone receptor domain"/>
    <property type="match status" value="1"/>
</dbReference>
<feature type="transmembrane region" description="Helical" evidence="12">
    <location>
        <begin position="449"/>
        <end position="468"/>
    </location>
</feature>
<reference evidence="15" key="1">
    <citation type="journal article" date="2012" name="Nature">
        <title>The oyster genome reveals stress adaptation and complexity of shell formation.</title>
        <authorList>
            <person name="Zhang G."/>
            <person name="Fang X."/>
            <person name="Guo X."/>
            <person name="Li L."/>
            <person name="Luo R."/>
            <person name="Xu F."/>
            <person name="Yang P."/>
            <person name="Zhang L."/>
            <person name="Wang X."/>
            <person name="Qi H."/>
            <person name="Xiong Z."/>
            <person name="Que H."/>
            <person name="Xie Y."/>
            <person name="Holland P.W."/>
            <person name="Paps J."/>
            <person name="Zhu Y."/>
            <person name="Wu F."/>
            <person name="Chen Y."/>
            <person name="Wang J."/>
            <person name="Peng C."/>
            <person name="Meng J."/>
            <person name="Yang L."/>
            <person name="Liu J."/>
            <person name="Wen B."/>
            <person name="Zhang N."/>
            <person name="Huang Z."/>
            <person name="Zhu Q."/>
            <person name="Feng Y."/>
            <person name="Mount A."/>
            <person name="Hedgecock D."/>
            <person name="Xu Z."/>
            <person name="Liu Y."/>
            <person name="Domazet-Loso T."/>
            <person name="Du Y."/>
            <person name="Sun X."/>
            <person name="Zhang S."/>
            <person name="Liu B."/>
            <person name="Cheng P."/>
            <person name="Jiang X."/>
            <person name="Li J."/>
            <person name="Fan D."/>
            <person name="Wang W."/>
            <person name="Fu W."/>
            <person name="Wang T."/>
            <person name="Wang B."/>
            <person name="Zhang J."/>
            <person name="Peng Z."/>
            <person name="Li Y."/>
            <person name="Li N."/>
            <person name="Wang J."/>
            <person name="Chen M."/>
            <person name="He Y."/>
            <person name="Tan F."/>
            <person name="Song X."/>
            <person name="Zheng Q."/>
            <person name="Huang R."/>
            <person name="Yang H."/>
            <person name="Du X."/>
            <person name="Chen L."/>
            <person name="Yang M."/>
            <person name="Gaffney P.M."/>
            <person name="Wang S."/>
            <person name="Luo L."/>
            <person name="She Z."/>
            <person name="Ming Y."/>
            <person name="Huang W."/>
            <person name="Zhang S."/>
            <person name="Huang B."/>
            <person name="Zhang Y."/>
            <person name="Qu T."/>
            <person name="Ni P."/>
            <person name="Miao G."/>
            <person name="Wang J."/>
            <person name="Wang Q."/>
            <person name="Steinberg C.E."/>
            <person name="Wang H."/>
            <person name="Li N."/>
            <person name="Qian L."/>
            <person name="Zhang G."/>
            <person name="Li Y."/>
            <person name="Yang H."/>
            <person name="Liu X."/>
            <person name="Wang J."/>
            <person name="Yin Y."/>
            <person name="Wang J."/>
        </authorList>
    </citation>
    <scope>NUCLEOTIDE SEQUENCE [LARGE SCALE GENOMIC DNA]</scope>
    <source>
        <strain evidence="15">05x7-T-G4-1.051#20</strain>
    </source>
</reference>
<protein>
    <recommendedName>
        <fullName evidence="16">Calcitonin receptor</fullName>
    </recommendedName>
</protein>
<dbReference type="GO" id="GO:0007188">
    <property type="term" value="P:adenylate cyclase-modulating G protein-coupled receptor signaling pathway"/>
    <property type="evidence" value="ECO:0007669"/>
    <property type="project" value="TreeGrafter"/>
</dbReference>
<evidence type="ECO:0000256" key="2">
    <source>
        <dbReference type="ARBA" id="ARBA00005314"/>
    </source>
</evidence>
<gene>
    <name evidence="15" type="ORF">CGI_10007605</name>
</gene>
<keyword evidence="4 12" id="KW-0812">Transmembrane</keyword>
<feature type="transmembrane region" description="Helical" evidence="12">
    <location>
        <begin position="271"/>
        <end position="294"/>
    </location>
</feature>
<dbReference type="InterPro" id="IPR001879">
    <property type="entry name" value="GPCR_2_extracellular_dom"/>
</dbReference>
<organism evidence="15">
    <name type="scientific">Magallana gigas</name>
    <name type="common">Pacific oyster</name>
    <name type="synonym">Crassostrea gigas</name>
    <dbReference type="NCBI Taxonomy" id="29159"/>
    <lineage>
        <taxon>Eukaryota</taxon>
        <taxon>Metazoa</taxon>
        <taxon>Spiralia</taxon>
        <taxon>Lophotrochozoa</taxon>
        <taxon>Mollusca</taxon>
        <taxon>Bivalvia</taxon>
        <taxon>Autobranchia</taxon>
        <taxon>Pteriomorphia</taxon>
        <taxon>Ostreida</taxon>
        <taxon>Ostreoidea</taxon>
        <taxon>Ostreidae</taxon>
        <taxon>Magallana</taxon>
    </lineage>
</organism>
<dbReference type="InterPro" id="IPR036445">
    <property type="entry name" value="GPCR_2_extracell_dom_sf"/>
</dbReference>